<protein>
    <recommendedName>
        <fullName evidence="4">YceI-like domain-containing protein</fullName>
    </recommendedName>
</protein>
<keyword evidence="1" id="KW-0732">Signal</keyword>
<evidence type="ECO:0000313" key="2">
    <source>
        <dbReference type="EMBL" id="GGG65816.1"/>
    </source>
</evidence>
<evidence type="ECO:0008006" key="4">
    <source>
        <dbReference type="Google" id="ProtNLM"/>
    </source>
</evidence>
<gene>
    <name evidence="2" type="ORF">GCM10011585_04440</name>
</gene>
<dbReference type="Proteomes" id="UP000647241">
    <property type="component" value="Unassembled WGS sequence"/>
</dbReference>
<name>A0A917H2F6_9BACT</name>
<dbReference type="RefSeq" id="WP_188552506.1">
    <property type="nucleotide sequence ID" value="NZ_BMGT01000001.1"/>
</dbReference>
<dbReference type="AlphaFoldDB" id="A0A917H2F6"/>
<reference evidence="2" key="2">
    <citation type="submission" date="2020-09" db="EMBL/GenBank/DDBJ databases">
        <authorList>
            <person name="Sun Q."/>
            <person name="Zhou Y."/>
        </authorList>
    </citation>
    <scope>NUCLEOTIDE SEQUENCE</scope>
    <source>
        <strain evidence="2">CGMCC 1.12997</strain>
    </source>
</reference>
<evidence type="ECO:0000313" key="3">
    <source>
        <dbReference type="Proteomes" id="UP000647241"/>
    </source>
</evidence>
<proteinExistence type="predicted"/>
<keyword evidence="3" id="KW-1185">Reference proteome</keyword>
<sequence length="176" mass="18700">MPIPAIAHRATPTGLRRLFLGLICGAMLSASSSSAQTTENGFAFDVRISLSAKAAAKLAALSEGIIVSASYSGTPTPSAAKHADEIGQIDLGREEIEMQGHAGTVHVTGAKVNQKHLPWIEGPVLLNINVYSARHSGQDNILACDFFDGELRNAARQPVSLHCSLIAEHIDTRHKQ</sequence>
<accession>A0A917H2F6</accession>
<feature type="chain" id="PRO_5037724883" description="YceI-like domain-containing protein" evidence="1">
    <location>
        <begin position="36"/>
        <end position="176"/>
    </location>
</feature>
<feature type="signal peptide" evidence="1">
    <location>
        <begin position="1"/>
        <end position="35"/>
    </location>
</feature>
<dbReference type="EMBL" id="BMGT01000001">
    <property type="protein sequence ID" value="GGG65816.1"/>
    <property type="molecule type" value="Genomic_DNA"/>
</dbReference>
<comment type="caution">
    <text evidence="2">The sequence shown here is derived from an EMBL/GenBank/DDBJ whole genome shotgun (WGS) entry which is preliminary data.</text>
</comment>
<organism evidence="2 3">
    <name type="scientific">Edaphobacter dinghuensis</name>
    <dbReference type="NCBI Taxonomy" id="1560005"/>
    <lineage>
        <taxon>Bacteria</taxon>
        <taxon>Pseudomonadati</taxon>
        <taxon>Acidobacteriota</taxon>
        <taxon>Terriglobia</taxon>
        <taxon>Terriglobales</taxon>
        <taxon>Acidobacteriaceae</taxon>
        <taxon>Edaphobacter</taxon>
    </lineage>
</organism>
<reference evidence="2" key="1">
    <citation type="journal article" date="2014" name="Int. J. Syst. Evol. Microbiol.">
        <title>Complete genome sequence of Corynebacterium casei LMG S-19264T (=DSM 44701T), isolated from a smear-ripened cheese.</title>
        <authorList>
            <consortium name="US DOE Joint Genome Institute (JGI-PGF)"/>
            <person name="Walter F."/>
            <person name="Albersmeier A."/>
            <person name="Kalinowski J."/>
            <person name="Ruckert C."/>
        </authorList>
    </citation>
    <scope>NUCLEOTIDE SEQUENCE</scope>
    <source>
        <strain evidence="2">CGMCC 1.12997</strain>
    </source>
</reference>
<evidence type="ECO:0000256" key="1">
    <source>
        <dbReference type="SAM" id="SignalP"/>
    </source>
</evidence>